<gene>
    <name evidence="2" type="ORF">CEV34_2690</name>
</gene>
<dbReference type="AlphaFoldDB" id="A0A256GF55"/>
<name>A0A256GF55_9HYPH</name>
<keyword evidence="3" id="KW-1185">Reference proteome</keyword>
<protein>
    <submittedName>
        <fullName evidence="2">Uncharacterized protein</fullName>
    </submittedName>
</protein>
<evidence type="ECO:0000313" key="2">
    <source>
        <dbReference type="EMBL" id="OYR25777.1"/>
    </source>
</evidence>
<keyword evidence="1" id="KW-0812">Transmembrane</keyword>
<keyword evidence="1" id="KW-0472">Membrane</keyword>
<comment type="caution">
    <text evidence="2">The sequence shown here is derived from an EMBL/GenBank/DDBJ whole genome shotgun (WGS) entry which is preliminary data.</text>
</comment>
<organism evidence="2 3">
    <name type="scientific">Brucella pseudogrignonensis</name>
    <dbReference type="NCBI Taxonomy" id="419475"/>
    <lineage>
        <taxon>Bacteria</taxon>
        <taxon>Pseudomonadati</taxon>
        <taxon>Pseudomonadota</taxon>
        <taxon>Alphaproteobacteria</taxon>
        <taxon>Hyphomicrobiales</taxon>
        <taxon>Brucellaceae</taxon>
        <taxon>Brucella/Ochrobactrum group</taxon>
        <taxon>Brucella</taxon>
    </lineage>
</organism>
<dbReference type="Proteomes" id="UP000216188">
    <property type="component" value="Unassembled WGS sequence"/>
</dbReference>
<keyword evidence="1" id="KW-1133">Transmembrane helix</keyword>
<accession>A0A256GF55</accession>
<evidence type="ECO:0000256" key="1">
    <source>
        <dbReference type="SAM" id="Phobius"/>
    </source>
</evidence>
<reference evidence="2 3" key="1">
    <citation type="submission" date="2017-07" db="EMBL/GenBank/DDBJ databases">
        <title>Phylogenetic study on the rhizospheric bacterium Ochrobactrum sp. A44.</title>
        <authorList>
            <person name="Krzyzanowska D.M."/>
            <person name="Ossowicki A."/>
            <person name="Rajewska M."/>
            <person name="Maciag T."/>
            <person name="Kaczynski Z."/>
            <person name="Czerwicka M."/>
            <person name="Jafra S."/>
        </authorList>
    </citation>
    <scope>NUCLEOTIDE SEQUENCE [LARGE SCALE GENOMIC DNA]</scope>
    <source>
        <strain evidence="2 3">CCUG 30717</strain>
    </source>
</reference>
<dbReference type="EMBL" id="NNRM01000021">
    <property type="protein sequence ID" value="OYR25777.1"/>
    <property type="molecule type" value="Genomic_DNA"/>
</dbReference>
<feature type="transmembrane region" description="Helical" evidence="1">
    <location>
        <begin position="12"/>
        <end position="31"/>
    </location>
</feature>
<proteinExistence type="predicted"/>
<sequence length="52" mass="5687">MSISALRKKEHDFAMKSGAVFLVCLLIVVIAPKGKPHMSDGCRSYGRFATDC</sequence>
<evidence type="ECO:0000313" key="3">
    <source>
        <dbReference type="Proteomes" id="UP000216188"/>
    </source>
</evidence>